<gene>
    <name evidence="3" type="ORF">GCM10023144_37820</name>
</gene>
<dbReference type="InterPro" id="IPR005064">
    <property type="entry name" value="BUG"/>
</dbReference>
<name>A0ABP8HHN0_9BURK</name>
<keyword evidence="4" id="KW-1185">Reference proteome</keyword>
<dbReference type="PANTHER" id="PTHR42928">
    <property type="entry name" value="TRICARBOXYLATE-BINDING PROTEIN"/>
    <property type="match status" value="1"/>
</dbReference>
<dbReference type="InterPro" id="IPR042100">
    <property type="entry name" value="Bug_dom1"/>
</dbReference>
<dbReference type="PIRSF" id="PIRSF017082">
    <property type="entry name" value="YflP"/>
    <property type="match status" value="1"/>
</dbReference>
<dbReference type="Gene3D" id="3.40.190.10">
    <property type="entry name" value="Periplasmic binding protein-like II"/>
    <property type="match status" value="1"/>
</dbReference>
<feature type="compositionally biased region" description="Basic and acidic residues" evidence="2">
    <location>
        <begin position="9"/>
        <end position="19"/>
    </location>
</feature>
<feature type="region of interest" description="Disordered" evidence="2">
    <location>
        <begin position="1"/>
        <end position="27"/>
    </location>
</feature>
<dbReference type="Gene3D" id="3.40.190.150">
    <property type="entry name" value="Bordetella uptake gene, domain 1"/>
    <property type="match status" value="1"/>
</dbReference>
<sequence length="347" mass="36206">MNSYPPRSTPDEAAMKPDVPKTTTARHSRAAGTLAGLALLAACAGAFAQAYPVRPVQIIVPFPPGGSLDALVRTVAQQMGERWNVPVVVDNRAGASGMIGLNAAAKAAPDGYTLAAVANSFVANTLLRQDMPYDAFKDFAAVSLLGSVPFVVTASTGLPVNSVRELADYSKRQPGRLTYSSGGTGTMSHLGGEMFKRATGIEATHVPYRGQAPALTDVVAGQVSFTMGNLPEVLPYAQAGKVKTLAILTASRSALRPDIPTLKEAGYAQLETGSWYGLVAPAGTPPAVVGKIQETVAAILRQPAVHDKLVQQGFEVVGNTPAEFGAFMRDEAAAYRKVIDAAGIKTE</sequence>
<evidence type="ECO:0000256" key="2">
    <source>
        <dbReference type="SAM" id="MobiDB-lite"/>
    </source>
</evidence>
<accession>A0ABP8HHN0</accession>
<evidence type="ECO:0000256" key="1">
    <source>
        <dbReference type="ARBA" id="ARBA00006987"/>
    </source>
</evidence>
<dbReference type="PANTHER" id="PTHR42928:SF5">
    <property type="entry name" value="BLR1237 PROTEIN"/>
    <property type="match status" value="1"/>
</dbReference>
<dbReference type="Pfam" id="PF03401">
    <property type="entry name" value="TctC"/>
    <property type="match status" value="1"/>
</dbReference>
<dbReference type="CDD" id="cd13578">
    <property type="entry name" value="PBP2_Bug27"/>
    <property type="match status" value="1"/>
</dbReference>
<comment type="caution">
    <text evidence="3">The sequence shown here is derived from an EMBL/GenBank/DDBJ whole genome shotgun (WGS) entry which is preliminary data.</text>
</comment>
<evidence type="ECO:0000313" key="4">
    <source>
        <dbReference type="Proteomes" id="UP001501671"/>
    </source>
</evidence>
<organism evidence="3 4">
    <name type="scientific">Pigmentiphaga soli</name>
    <dbReference type="NCBI Taxonomy" id="1007095"/>
    <lineage>
        <taxon>Bacteria</taxon>
        <taxon>Pseudomonadati</taxon>
        <taxon>Pseudomonadota</taxon>
        <taxon>Betaproteobacteria</taxon>
        <taxon>Burkholderiales</taxon>
        <taxon>Alcaligenaceae</taxon>
        <taxon>Pigmentiphaga</taxon>
    </lineage>
</organism>
<reference evidence="4" key="1">
    <citation type="journal article" date="2019" name="Int. J. Syst. Evol. Microbiol.">
        <title>The Global Catalogue of Microorganisms (GCM) 10K type strain sequencing project: providing services to taxonomists for standard genome sequencing and annotation.</title>
        <authorList>
            <consortium name="The Broad Institute Genomics Platform"/>
            <consortium name="The Broad Institute Genome Sequencing Center for Infectious Disease"/>
            <person name="Wu L."/>
            <person name="Ma J."/>
        </authorList>
    </citation>
    <scope>NUCLEOTIDE SEQUENCE [LARGE SCALE GENOMIC DNA]</scope>
    <source>
        <strain evidence="4">JCM 17666</strain>
    </source>
</reference>
<comment type="similarity">
    <text evidence="1">Belongs to the UPF0065 (bug) family.</text>
</comment>
<proteinExistence type="inferred from homology"/>
<dbReference type="Proteomes" id="UP001501671">
    <property type="component" value="Unassembled WGS sequence"/>
</dbReference>
<evidence type="ECO:0000313" key="3">
    <source>
        <dbReference type="EMBL" id="GAA4339491.1"/>
    </source>
</evidence>
<dbReference type="SUPFAM" id="SSF53850">
    <property type="entry name" value="Periplasmic binding protein-like II"/>
    <property type="match status" value="1"/>
</dbReference>
<dbReference type="EMBL" id="BAABFO010000022">
    <property type="protein sequence ID" value="GAA4339491.1"/>
    <property type="molecule type" value="Genomic_DNA"/>
</dbReference>
<protein>
    <submittedName>
        <fullName evidence="3">Tripartite tricarboxylate transporter substrate binding protein</fullName>
    </submittedName>
</protein>